<dbReference type="OrthoDB" id="7067178at2"/>
<protein>
    <submittedName>
        <fullName evidence="1">Uncharacterized protein</fullName>
    </submittedName>
</protein>
<organism evidence="1 2">
    <name type="scientific">Aquimarina brevivitae</name>
    <dbReference type="NCBI Taxonomy" id="323412"/>
    <lineage>
        <taxon>Bacteria</taxon>
        <taxon>Pseudomonadati</taxon>
        <taxon>Bacteroidota</taxon>
        <taxon>Flavobacteriia</taxon>
        <taxon>Flavobacteriales</taxon>
        <taxon>Flavobacteriaceae</taxon>
        <taxon>Aquimarina</taxon>
    </lineage>
</organism>
<dbReference type="RefSeq" id="WP_130286381.1">
    <property type="nucleotide sequence ID" value="NZ_SGXE01000002.1"/>
</dbReference>
<accession>A0A4Q7P1J0</accession>
<dbReference type="Proteomes" id="UP000292262">
    <property type="component" value="Unassembled WGS sequence"/>
</dbReference>
<proteinExistence type="predicted"/>
<dbReference type="EMBL" id="SGXE01000002">
    <property type="protein sequence ID" value="RZS93240.1"/>
    <property type="molecule type" value="Genomic_DNA"/>
</dbReference>
<evidence type="ECO:0000313" key="1">
    <source>
        <dbReference type="EMBL" id="RZS93240.1"/>
    </source>
</evidence>
<name>A0A4Q7P1J0_9FLAO</name>
<sequence length="257" mass="30359">MEDPIEELSKKFKESLNSKTSDWRDNVYNSQQYQQEIKTLEAISMDFVNTTRAISIYSTRGGDIYTNFLCIRTIDDLIQSAIGIKTMVENGIHNTVRRELRYLIEMTTKYVLVDYVKMGDSFDSKTEYLRDNVPNSSIEVIEDYSTPFSDEIKTQFRSELKDFFYKACAYVHPSKKQIDEQVNNYKRNNTIGFESAKMFTDINKIVFRAYDMILAMVFHSFGHSMTKDLFEQIFDENPKWKFHKGKYVKEFRKTLFS</sequence>
<gene>
    <name evidence="1" type="ORF">EV197_1816</name>
</gene>
<keyword evidence="2" id="KW-1185">Reference proteome</keyword>
<comment type="caution">
    <text evidence="1">The sequence shown here is derived from an EMBL/GenBank/DDBJ whole genome shotgun (WGS) entry which is preliminary data.</text>
</comment>
<evidence type="ECO:0000313" key="2">
    <source>
        <dbReference type="Proteomes" id="UP000292262"/>
    </source>
</evidence>
<dbReference type="AlphaFoldDB" id="A0A4Q7P1J0"/>
<reference evidence="1 2" key="1">
    <citation type="submission" date="2019-02" db="EMBL/GenBank/DDBJ databases">
        <title>Genomic Encyclopedia of Type Strains, Phase IV (KMG-IV): sequencing the most valuable type-strain genomes for metagenomic binning, comparative biology and taxonomic classification.</title>
        <authorList>
            <person name="Goeker M."/>
        </authorList>
    </citation>
    <scope>NUCLEOTIDE SEQUENCE [LARGE SCALE GENOMIC DNA]</scope>
    <source>
        <strain evidence="1 2">DSM 17196</strain>
    </source>
</reference>